<feature type="compositionally biased region" description="Low complexity" evidence="1">
    <location>
        <begin position="28"/>
        <end position="43"/>
    </location>
</feature>
<gene>
    <name evidence="2" type="ORF">LSINAPIS_LOCUS6943</name>
</gene>
<evidence type="ECO:0000313" key="3">
    <source>
        <dbReference type="Proteomes" id="UP000324832"/>
    </source>
</evidence>
<accession>A0A5E4QDT7</accession>
<dbReference type="AlphaFoldDB" id="A0A5E4QDT7"/>
<reference evidence="2 3" key="1">
    <citation type="submission" date="2017-07" db="EMBL/GenBank/DDBJ databases">
        <authorList>
            <person name="Talla V."/>
            <person name="Backstrom N."/>
        </authorList>
    </citation>
    <scope>NUCLEOTIDE SEQUENCE [LARGE SCALE GENOMIC DNA]</scope>
</reference>
<proteinExistence type="predicted"/>
<organism evidence="2 3">
    <name type="scientific">Leptidea sinapis</name>
    <dbReference type="NCBI Taxonomy" id="189913"/>
    <lineage>
        <taxon>Eukaryota</taxon>
        <taxon>Metazoa</taxon>
        <taxon>Ecdysozoa</taxon>
        <taxon>Arthropoda</taxon>
        <taxon>Hexapoda</taxon>
        <taxon>Insecta</taxon>
        <taxon>Pterygota</taxon>
        <taxon>Neoptera</taxon>
        <taxon>Endopterygota</taxon>
        <taxon>Lepidoptera</taxon>
        <taxon>Glossata</taxon>
        <taxon>Ditrysia</taxon>
        <taxon>Papilionoidea</taxon>
        <taxon>Pieridae</taxon>
        <taxon>Dismorphiinae</taxon>
        <taxon>Leptidea</taxon>
    </lineage>
</organism>
<dbReference type="EMBL" id="FZQP02002226">
    <property type="protein sequence ID" value="VVC95157.1"/>
    <property type="molecule type" value="Genomic_DNA"/>
</dbReference>
<feature type="non-terminal residue" evidence="2">
    <location>
        <position position="1"/>
    </location>
</feature>
<protein>
    <submittedName>
        <fullName evidence="2">Uncharacterized protein</fullName>
    </submittedName>
</protein>
<sequence length="120" mass="12704">RGANVVDHTVHGRRLPAHRAGDGATRPAAGDGPGAVAAALGSAAHRHSAHGGDEQVLLVKWGATRARAIIREEVVIQTESNTYQVKWRGNNPGGCSRTDKLPARHSFDELCISFSSHTPV</sequence>
<name>A0A5E4QDT7_9NEOP</name>
<evidence type="ECO:0000256" key="1">
    <source>
        <dbReference type="SAM" id="MobiDB-lite"/>
    </source>
</evidence>
<dbReference type="Proteomes" id="UP000324832">
    <property type="component" value="Unassembled WGS sequence"/>
</dbReference>
<evidence type="ECO:0000313" key="2">
    <source>
        <dbReference type="EMBL" id="VVC95157.1"/>
    </source>
</evidence>
<keyword evidence="3" id="KW-1185">Reference proteome</keyword>
<feature type="region of interest" description="Disordered" evidence="1">
    <location>
        <begin position="1"/>
        <end position="52"/>
    </location>
</feature>